<evidence type="ECO:0000313" key="7">
    <source>
        <dbReference type="EMBL" id="ETJ15868.1"/>
    </source>
</evidence>
<sequence length="185" mass="19759">MFMGIIRVILKKDSILENNLVQTIGSAGESVAAVYKFLTEGFKVFPNEVHYEISKYKESAVGVDVLPALLGVGFICGAKISGYMFAGGVLGWFVILPLISLFGGDIIMYPGTEAISSMGSFALWGSYLKYIGAGAVATGRIISLIKSLPLIVSTFAASLKDLSGKGVEKSQNRTDRDLPINVILI</sequence>
<gene>
    <name evidence="7" type="ORF">Q604_UNBc4C00179G0002</name>
</gene>
<name>W1WCK3_9ZZZZ</name>
<dbReference type="GO" id="GO:0035673">
    <property type="term" value="F:oligopeptide transmembrane transporter activity"/>
    <property type="evidence" value="ECO:0007669"/>
    <property type="project" value="InterPro"/>
</dbReference>
<evidence type="ECO:0000256" key="6">
    <source>
        <dbReference type="SAM" id="Phobius"/>
    </source>
</evidence>
<proteinExistence type="predicted"/>
<dbReference type="PANTHER" id="PTHR31645:SF0">
    <property type="entry name" value="OLIGOPEPTIDE TRANSPORTER YGL114W-RELATED"/>
    <property type="match status" value="1"/>
</dbReference>
<feature type="transmembrane region" description="Helical" evidence="6">
    <location>
        <begin position="121"/>
        <end position="142"/>
    </location>
</feature>
<dbReference type="GO" id="GO:0016020">
    <property type="term" value="C:membrane"/>
    <property type="evidence" value="ECO:0007669"/>
    <property type="project" value="UniProtKB-SubCell"/>
</dbReference>
<dbReference type="InterPro" id="IPR004813">
    <property type="entry name" value="OPT"/>
</dbReference>
<dbReference type="InterPro" id="IPR045035">
    <property type="entry name" value="YSL-like"/>
</dbReference>
<keyword evidence="2" id="KW-0813">Transport</keyword>
<reference evidence="7" key="1">
    <citation type="submission" date="2013-12" db="EMBL/GenBank/DDBJ databases">
        <title>A Varibaculum cambriense genome reconstructed from a premature infant gut community with otherwise low bacterial novelty that shifts toward anaerobic metabolism during the third week of life.</title>
        <authorList>
            <person name="Brown C.T."/>
            <person name="Sharon I."/>
            <person name="Thomas B.C."/>
            <person name="Castelle C.J."/>
            <person name="Morowitz M.J."/>
            <person name="Banfield J.F."/>
        </authorList>
    </citation>
    <scope>NUCLEOTIDE SEQUENCE</scope>
</reference>
<dbReference type="PANTHER" id="PTHR31645">
    <property type="entry name" value="OLIGOPEPTIDE TRANSPORTER YGL114W-RELATED"/>
    <property type="match status" value="1"/>
</dbReference>
<evidence type="ECO:0000256" key="2">
    <source>
        <dbReference type="ARBA" id="ARBA00022448"/>
    </source>
</evidence>
<accession>W1WCK3</accession>
<feature type="transmembrane region" description="Helical" evidence="6">
    <location>
        <begin position="89"/>
        <end position="109"/>
    </location>
</feature>
<evidence type="ECO:0000256" key="4">
    <source>
        <dbReference type="ARBA" id="ARBA00022989"/>
    </source>
</evidence>
<organism evidence="7">
    <name type="scientific">human gut metagenome</name>
    <dbReference type="NCBI Taxonomy" id="408170"/>
    <lineage>
        <taxon>unclassified sequences</taxon>
        <taxon>metagenomes</taxon>
        <taxon>organismal metagenomes</taxon>
    </lineage>
</organism>
<keyword evidence="4 6" id="KW-1133">Transmembrane helix</keyword>
<evidence type="ECO:0000256" key="3">
    <source>
        <dbReference type="ARBA" id="ARBA00022692"/>
    </source>
</evidence>
<evidence type="ECO:0000256" key="5">
    <source>
        <dbReference type="ARBA" id="ARBA00023136"/>
    </source>
</evidence>
<evidence type="ECO:0000256" key="1">
    <source>
        <dbReference type="ARBA" id="ARBA00004141"/>
    </source>
</evidence>
<comment type="caution">
    <text evidence="7">The sequence shown here is derived from an EMBL/GenBank/DDBJ whole genome shotgun (WGS) entry which is preliminary data.</text>
</comment>
<dbReference type="AlphaFoldDB" id="W1WCK3"/>
<dbReference type="Pfam" id="PF03169">
    <property type="entry name" value="OPT"/>
    <property type="match status" value="1"/>
</dbReference>
<keyword evidence="5 6" id="KW-0472">Membrane</keyword>
<protein>
    <submittedName>
        <fullName evidence="7">Uncharacterized protein</fullName>
    </submittedName>
</protein>
<dbReference type="EMBL" id="AZMM01018960">
    <property type="protein sequence ID" value="ETJ15868.1"/>
    <property type="molecule type" value="Genomic_DNA"/>
</dbReference>
<keyword evidence="3 6" id="KW-0812">Transmembrane</keyword>
<comment type="subcellular location">
    <subcellularLocation>
        <location evidence="1">Membrane</location>
        <topology evidence="1">Multi-pass membrane protein</topology>
    </subcellularLocation>
</comment>